<keyword evidence="1" id="KW-0732">Signal</keyword>
<dbReference type="RefSeq" id="WP_239151196.1">
    <property type="nucleotide sequence ID" value="NZ_BOPG01000003.1"/>
</dbReference>
<comment type="caution">
    <text evidence="2">The sequence shown here is derived from an EMBL/GenBank/DDBJ whole genome shotgun (WGS) entry which is preliminary data.</text>
</comment>
<feature type="chain" id="PRO_5035314818" description="Secreted protein" evidence="1">
    <location>
        <begin position="34"/>
        <end position="410"/>
    </location>
</feature>
<proteinExistence type="predicted"/>
<dbReference type="EMBL" id="BOPG01000003">
    <property type="protein sequence ID" value="GIJ52648.1"/>
    <property type="molecule type" value="Genomic_DNA"/>
</dbReference>
<accession>A0A8J4DWU6</accession>
<dbReference type="Proteomes" id="UP000612585">
    <property type="component" value="Unassembled WGS sequence"/>
</dbReference>
<feature type="signal peptide" evidence="1">
    <location>
        <begin position="1"/>
        <end position="33"/>
    </location>
</feature>
<keyword evidence="3" id="KW-1185">Reference proteome</keyword>
<evidence type="ECO:0000256" key="1">
    <source>
        <dbReference type="SAM" id="SignalP"/>
    </source>
</evidence>
<evidence type="ECO:0000313" key="2">
    <source>
        <dbReference type="EMBL" id="GIJ52648.1"/>
    </source>
</evidence>
<organism evidence="2 3">
    <name type="scientific">Virgisporangium aurantiacum</name>
    <dbReference type="NCBI Taxonomy" id="175570"/>
    <lineage>
        <taxon>Bacteria</taxon>
        <taxon>Bacillati</taxon>
        <taxon>Actinomycetota</taxon>
        <taxon>Actinomycetes</taxon>
        <taxon>Micromonosporales</taxon>
        <taxon>Micromonosporaceae</taxon>
        <taxon>Virgisporangium</taxon>
    </lineage>
</organism>
<sequence>MRHQTLFRSGRLGALALTLVAGMIAGTGLPAQADPVRQDDPSNTWSADLVTIDDDDTNVTNVDGRLRLADLTRTPASLRRPVPEGMLVTATHQLATPADLVTADYKGVGPGAGAGTGVTIEVRGQQADGEWGEWREAGTALSEPTLLVQVRVVLTGANATIGELALSATLTASPKTHAATPGLTYRVFATREGLVGGTTANGHVITSRDHFVALPSRRGLAARNAGDYTVKVCTTSGTLRCEYAPVWDVGPWNTTDDYWNPSATRQSWKDLPQGRPEAQAAYQNNYNGGEDQFGRQVANPAGIDLADGTFWDGLKLTDNSWVNVSYLWTGTGSRATLGNDLLNIRPSASTSGTALGYVAPYSRVPVECFATGTTVTGTYRTSNQWDRLATGQFISHAYVASITGGTVAAC</sequence>
<dbReference type="AlphaFoldDB" id="A0A8J4DWU6"/>
<evidence type="ECO:0008006" key="4">
    <source>
        <dbReference type="Google" id="ProtNLM"/>
    </source>
</evidence>
<reference evidence="2" key="1">
    <citation type="submission" date="2021-01" db="EMBL/GenBank/DDBJ databases">
        <title>Whole genome shotgun sequence of Virgisporangium aurantiacum NBRC 16421.</title>
        <authorList>
            <person name="Komaki H."/>
            <person name="Tamura T."/>
        </authorList>
    </citation>
    <scope>NUCLEOTIDE SEQUENCE</scope>
    <source>
        <strain evidence="2">NBRC 16421</strain>
    </source>
</reference>
<protein>
    <recommendedName>
        <fullName evidence="4">Secreted protein</fullName>
    </recommendedName>
</protein>
<name>A0A8J4DWU6_9ACTN</name>
<evidence type="ECO:0000313" key="3">
    <source>
        <dbReference type="Proteomes" id="UP000612585"/>
    </source>
</evidence>
<gene>
    <name evidence="2" type="ORF">Vau01_001640</name>
</gene>